<dbReference type="PATRIC" id="fig|1618431.3.peg.308"/>
<evidence type="ECO:0000313" key="5">
    <source>
        <dbReference type="Proteomes" id="UP000034881"/>
    </source>
</evidence>
<protein>
    <submittedName>
        <fullName evidence="4">ATP-dependent exoDNAse (Exonuclease V) alpha subunit-helicase superfamily I member-like protein</fullName>
    </submittedName>
</protein>
<evidence type="ECO:0000259" key="3">
    <source>
        <dbReference type="Pfam" id="PF13538"/>
    </source>
</evidence>
<comment type="caution">
    <text evidence="4">The sequence shown here is derived from an EMBL/GenBank/DDBJ whole genome shotgun (WGS) entry which is preliminary data.</text>
</comment>
<dbReference type="GO" id="GO:0003678">
    <property type="term" value="F:DNA helicase activity"/>
    <property type="evidence" value="ECO:0007669"/>
    <property type="project" value="UniProtKB-ARBA"/>
</dbReference>
<keyword evidence="1" id="KW-0547">Nucleotide-binding</keyword>
<dbReference type="GO" id="GO:0004527">
    <property type="term" value="F:exonuclease activity"/>
    <property type="evidence" value="ECO:0007669"/>
    <property type="project" value="UniProtKB-KW"/>
</dbReference>
<dbReference type="InterPro" id="IPR027417">
    <property type="entry name" value="P-loop_NTPase"/>
</dbReference>
<proteinExistence type="predicted"/>
<dbReference type="InterPro" id="IPR050534">
    <property type="entry name" value="Coronavir_polyprotein_1ab"/>
</dbReference>
<keyword evidence="4" id="KW-0540">Nuclease</keyword>
<dbReference type="InterPro" id="IPR027785">
    <property type="entry name" value="UvrD-like_helicase_C"/>
</dbReference>
<dbReference type="Pfam" id="PF13538">
    <property type="entry name" value="UvrD_C_2"/>
    <property type="match status" value="1"/>
</dbReference>
<feature type="domain" description="UvrD-like helicase C-terminal" evidence="3">
    <location>
        <begin position="342"/>
        <end position="390"/>
    </location>
</feature>
<dbReference type="GO" id="GO:0005524">
    <property type="term" value="F:ATP binding"/>
    <property type="evidence" value="ECO:0007669"/>
    <property type="project" value="UniProtKB-KW"/>
</dbReference>
<name>A0A0G0QZH4_9BACT</name>
<dbReference type="PANTHER" id="PTHR43788">
    <property type="entry name" value="DNA2/NAM7 HELICASE FAMILY MEMBER"/>
    <property type="match status" value="1"/>
</dbReference>
<reference evidence="4 5" key="1">
    <citation type="journal article" date="2015" name="Nature">
        <title>rRNA introns, odd ribosomes, and small enigmatic genomes across a large radiation of phyla.</title>
        <authorList>
            <person name="Brown C.T."/>
            <person name="Hug L.A."/>
            <person name="Thomas B.C."/>
            <person name="Sharon I."/>
            <person name="Castelle C.J."/>
            <person name="Singh A."/>
            <person name="Wilkins M.J."/>
            <person name="Williams K.H."/>
            <person name="Banfield J.F."/>
        </authorList>
    </citation>
    <scope>NUCLEOTIDE SEQUENCE [LARGE SCALE GENOMIC DNA]</scope>
</reference>
<sequence length="393" mass="44991">MINLSKDQQNVLDSILAWSAGWRKKEKEKKQFITLGGYAGTGKTTLIAILRQKLAKENKNLKVGFASYTGKAARVLKNKLKMQNVILKKDTVSTIHSLIYSPIVNEKEEIIGWQTKDEIECNLIIIDEASMVDETIWNHLLGYHVPIIVVGDHGQLPPIKGNFNLMEDPNLRLEEIHRQARQNPIIGLSIQAREHGLIRPGKYSSGVKKFSPDDPDAREEMGEMLANFQTDTLILCGYNSTRRKLNNHIRNILGFESPEPQSGDRVICLRNNHKKNIANGMLGTIINIKKKDNSWYEAEICMDDEDKNYEGLISVMQFNSDKPLNFTEKRSQIMAGDLFDFGYALTVHKAQGSQSKKVILFEERFKQMTDDIWRRWLYTAVTRAEEELYIFST</sequence>
<keyword evidence="4" id="KW-0269">Exonuclease</keyword>
<accession>A0A0G0QZH4</accession>
<dbReference type="CDD" id="cd18809">
    <property type="entry name" value="SF1_C_RecD"/>
    <property type="match status" value="1"/>
</dbReference>
<keyword evidence="4" id="KW-0347">Helicase</keyword>
<dbReference type="Gene3D" id="2.30.30.940">
    <property type="match status" value="1"/>
</dbReference>
<dbReference type="Gene3D" id="3.40.50.300">
    <property type="entry name" value="P-loop containing nucleotide triphosphate hydrolases"/>
    <property type="match status" value="2"/>
</dbReference>
<keyword evidence="4" id="KW-0378">Hydrolase</keyword>
<organism evidence="4 5">
    <name type="scientific">Candidatus Daviesbacteria bacterium GW2011_GWC2_40_12</name>
    <dbReference type="NCBI Taxonomy" id="1618431"/>
    <lineage>
        <taxon>Bacteria</taxon>
        <taxon>Candidatus Daviesiibacteriota</taxon>
    </lineage>
</organism>
<evidence type="ECO:0000313" key="4">
    <source>
        <dbReference type="EMBL" id="KKR42851.1"/>
    </source>
</evidence>
<dbReference type="SUPFAM" id="SSF52540">
    <property type="entry name" value="P-loop containing nucleoside triphosphate hydrolases"/>
    <property type="match status" value="1"/>
</dbReference>
<gene>
    <name evidence="4" type="ORF">UT77_C0001G0302</name>
</gene>
<dbReference type="AlphaFoldDB" id="A0A0G0QZH4"/>
<dbReference type="Proteomes" id="UP000034881">
    <property type="component" value="Unassembled WGS sequence"/>
</dbReference>
<dbReference type="EMBL" id="LBYB01000001">
    <property type="protein sequence ID" value="KKR42851.1"/>
    <property type="molecule type" value="Genomic_DNA"/>
</dbReference>
<evidence type="ECO:0000256" key="2">
    <source>
        <dbReference type="ARBA" id="ARBA00022840"/>
    </source>
</evidence>
<keyword evidence="2" id="KW-0067">ATP-binding</keyword>
<dbReference type="PANTHER" id="PTHR43788:SF6">
    <property type="entry name" value="DNA HELICASE B"/>
    <property type="match status" value="1"/>
</dbReference>
<dbReference type="Pfam" id="PF13604">
    <property type="entry name" value="AAA_30"/>
    <property type="match status" value="1"/>
</dbReference>
<evidence type="ECO:0000256" key="1">
    <source>
        <dbReference type="ARBA" id="ARBA00022741"/>
    </source>
</evidence>